<organism evidence="1 2">
    <name type="scientific">Iphiclides podalirius</name>
    <name type="common">scarce swallowtail</name>
    <dbReference type="NCBI Taxonomy" id="110791"/>
    <lineage>
        <taxon>Eukaryota</taxon>
        <taxon>Metazoa</taxon>
        <taxon>Ecdysozoa</taxon>
        <taxon>Arthropoda</taxon>
        <taxon>Hexapoda</taxon>
        <taxon>Insecta</taxon>
        <taxon>Pterygota</taxon>
        <taxon>Neoptera</taxon>
        <taxon>Endopterygota</taxon>
        <taxon>Lepidoptera</taxon>
        <taxon>Glossata</taxon>
        <taxon>Ditrysia</taxon>
        <taxon>Papilionoidea</taxon>
        <taxon>Papilionidae</taxon>
        <taxon>Papilioninae</taxon>
        <taxon>Iphiclides</taxon>
    </lineage>
</organism>
<feature type="non-terminal residue" evidence="1">
    <location>
        <position position="1"/>
    </location>
</feature>
<gene>
    <name evidence="1" type="ORF">IPOD504_LOCUS5987</name>
</gene>
<reference evidence="1" key="1">
    <citation type="submission" date="2022-03" db="EMBL/GenBank/DDBJ databases">
        <authorList>
            <person name="Martin H S."/>
        </authorList>
    </citation>
    <scope>NUCLEOTIDE SEQUENCE</scope>
</reference>
<dbReference type="EMBL" id="OW152830">
    <property type="protein sequence ID" value="CAH2048282.1"/>
    <property type="molecule type" value="Genomic_DNA"/>
</dbReference>
<name>A0ABN8IB52_9NEOP</name>
<proteinExistence type="predicted"/>
<protein>
    <submittedName>
        <fullName evidence="1">Uncharacterized protein</fullName>
    </submittedName>
</protein>
<sequence>MKSHLRYSRPRTSAFWRKEAHVETQYSRHFLQTCFLDGASNRTDCWALVAGGPCWCGGRGPRHAHRNKLHPTPSADRDFVSGSLKAVLHFSR</sequence>
<accession>A0ABN8IB52</accession>
<evidence type="ECO:0000313" key="1">
    <source>
        <dbReference type="EMBL" id="CAH2048282.1"/>
    </source>
</evidence>
<evidence type="ECO:0000313" key="2">
    <source>
        <dbReference type="Proteomes" id="UP000837857"/>
    </source>
</evidence>
<dbReference type="Proteomes" id="UP000837857">
    <property type="component" value="Chromosome 18"/>
</dbReference>
<keyword evidence="2" id="KW-1185">Reference proteome</keyword>